<comment type="caution">
    <text evidence="3">The sequence shown here is derived from an EMBL/GenBank/DDBJ whole genome shotgun (WGS) entry which is preliminary data.</text>
</comment>
<dbReference type="SUPFAM" id="SSF56349">
    <property type="entry name" value="DNA breaking-rejoining enzymes"/>
    <property type="match status" value="1"/>
</dbReference>
<dbReference type="RefSeq" id="WP_160365118.1">
    <property type="nucleotide sequence ID" value="NZ_JACEIB010000001.1"/>
</dbReference>
<sequence>MSFPLATGSYSRARSIADRLGAAAETLRMSYGERTGMSPDKLKQVFSDAMRWQLGRILEDQVGSAAPSSDHATTNSLHAVAWEFLASNGPDARWTPDDHERLVELGWSPDKAMSVAQFLFDNQNGSHVSRKQIDTYLQAFGIADTHDNVARIKRTVFEARAAACREATKRLPLDNREEIARWVEEATIDNTPFAFEQIEPQRASTKSEPMVEAASAPMPTPTAPPEHELPQQAVPAATKKLLLDACEECVVAYEQAGAWSAESIKQTRTALMLFDYACGEKAFIEDLVQDHVTSFVTLCRKLPNRWGRTTEEQAGGIAASLRRAETMPVGDVGISQQTINKHLTWISAVLKHAAGEEGATNGHRPARQLLFDRARAGLGKKAARERKRDRDKRANWNKQEVAHLLSAPIWSGAAGIDERLSAGNFLVHDAWYWMTLMLPLYGGRSAELAGLPLSDVHEEHDIPYFLIDYTEDRALKNVQSIRKLPFHPELVRLGFLDYVAQLRAAGCTMLFPELDSPKAGSFASTFYKTVFRKWRDWAFPQGTSWRHRVGGAWKDKDTHSFRGFATSMLKGKVTDSVRCDLFGHEGETETERTYDEEADLSVKLDALRLLSPVTEHILPTFPVTIRPPERLRHGTPRGRRR</sequence>
<name>A0A838L651_9SPHN</name>
<dbReference type="Gene3D" id="1.10.443.10">
    <property type="entry name" value="Intergrase catalytic core"/>
    <property type="match status" value="1"/>
</dbReference>
<accession>A0A838L651</accession>
<feature type="region of interest" description="Disordered" evidence="2">
    <location>
        <begin position="201"/>
        <end position="228"/>
    </location>
</feature>
<keyword evidence="4" id="KW-1185">Reference proteome</keyword>
<reference evidence="3 4" key="1">
    <citation type="submission" date="2020-07" db="EMBL/GenBank/DDBJ databases">
        <authorList>
            <person name="Sun Q."/>
        </authorList>
    </citation>
    <scope>NUCLEOTIDE SEQUENCE [LARGE SCALE GENOMIC DNA]</scope>
    <source>
        <strain evidence="3 4">CGMCC 1.13654</strain>
    </source>
</reference>
<evidence type="ECO:0008006" key="5">
    <source>
        <dbReference type="Google" id="ProtNLM"/>
    </source>
</evidence>
<evidence type="ECO:0000313" key="3">
    <source>
        <dbReference type="EMBL" id="MBA2933058.1"/>
    </source>
</evidence>
<evidence type="ECO:0000256" key="1">
    <source>
        <dbReference type="ARBA" id="ARBA00023172"/>
    </source>
</evidence>
<dbReference type="AlphaFoldDB" id="A0A838L651"/>
<dbReference type="EMBL" id="JACEIB010000001">
    <property type="protein sequence ID" value="MBA2933058.1"/>
    <property type="molecule type" value="Genomic_DNA"/>
</dbReference>
<keyword evidence="1" id="KW-0233">DNA recombination</keyword>
<dbReference type="GO" id="GO:0006310">
    <property type="term" value="P:DNA recombination"/>
    <property type="evidence" value="ECO:0007669"/>
    <property type="project" value="UniProtKB-KW"/>
</dbReference>
<gene>
    <name evidence="3" type="ORF">HZF05_03000</name>
</gene>
<dbReference type="GO" id="GO:0015074">
    <property type="term" value="P:DNA integration"/>
    <property type="evidence" value="ECO:0007669"/>
    <property type="project" value="InterPro"/>
</dbReference>
<dbReference type="InterPro" id="IPR013762">
    <property type="entry name" value="Integrase-like_cat_sf"/>
</dbReference>
<dbReference type="InterPro" id="IPR011010">
    <property type="entry name" value="DNA_brk_join_enz"/>
</dbReference>
<dbReference type="GO" id="GO:0003677">
    <property type="term" value="F:DNA binding"/>
    <property type="evidence" value="ECO:0007669"/>
    <property type="project" value="InterPro"/>
</dbReference>
<dbReference type="Proteomes" id="UP000570166">
    <property type="component" value="Unassembled WGS sequence"/>
</dbReference>
<organism evidence="3 4">
    <name type="scientific">Sphingomonas chungangi</name>
    <dbReference type="NCBI Taxonomy" id="2683589"/>
    <lineage>
        <taxon>Bacteria</taxon>
        <taxon>Pseudomonadati</taxon>
        <taxon>Pseudomonadota</taxon>
        <taxon>Alphaproteobacteria</taxon>
        <taxon>Sphingomonadales</taxon>
        <taxon>Sphingomonadaceae</taxon>
        <taxon>Sphingomonas</taxon>
    </lineage>
</organism>
<evidence type="ECO:0000313" key="4">
    <source>
        <dbReference type="Proteomes" id="UP000570166"/>
    </source>
</evidence>
<evidence type="ECO:0000256" key="2">
    <source>
        <dbReference type="SAM" id="MobiDB-lite"/>
    </source>
</evidence>
<proteinExistence type="predicted"/>
<protein>
    <recommendedName>
        <fullName evidence="5">Integrase</fullName>
    </recommendedName>
</protein>